<proteinExistence type="predicted"/>
<evidence type="ECO:0000256" key="2">
    <source>
        <dbReference type="ARBA" id="ARBA00023125"/>
    </source>
</evidence>
<dbReference type="Gene3D" id="1.10.10.10">
    <property type="entry name" value="Winged helix-like DNA-binding domain superfamily/Winged helix DNA-binding domain"/>
    <property type="match status" value="1"/>
</dbReference>
<dbReference type="SMART" id="SM00526">
    <property type="entry name" value="H15"/>
    <property type="match status" value="1"/>
</dbReference>
<dbReference type="PROSITE" id="PS51504">
    <property type="entry name" value="H15"/>
    <property type="match status" value="1"/>
</dbReference>
<dbReference type="GO" id="GO:0000786">
    <property type="term" value="C:nucleosome"/>
    <property type="evidence" value="ECO:0007669"/>
    <property type="project" value="InterPro"/>
</dbReference>
<feature type="compositionally biased region" description="Polar residues" evidence="4">
    <location>
        <begin position="534"/>
        <end position="543"/>
    </location>
</feature>
<accession>A0AA38T6C9</accession>
<comment type="subcellular location">
    <subcellularLocation>
        <location evidence="1">Nucleus</location>
    </subcellularLocation>
</comment>
<dbReference type="InterPro" id="IPR036388">
    <property type="entry name" value="WH-like_DNA-bd_sf"/>
</dbReference>
<dbReference type="InterPro" id="IPR036390">
    <property type="entry name" value="WH_DNA-bd_sf"/>
</dbReference>
<comment type="caution">
    <text evidence="6">The sequence shown here is derived from an EMBL/GenBank/DDBJ whole genome shotgun (WGS) entry which is preliminary data.</text>
</comment>
<feature type="compositionally biased region" description="Basic residues" evidence="4">
    <location>
        <begin position="187"/>
        <end position="196"/>
    </location>
</feature>
<dbReference type="Proteomes" id="UP001172457">
    <property type="component" value="Chromosome 5"/>
</dbReference>
<keyword evidence="3" id="KW-0539">Nucleus</keyword>
<dbReference type="PANTHER" id="PTHR11467:SF109">
    <property type="entry name" value="H15 DOMAIN-CONTAINING PROTEIN"/>
    <property type="match status" value="1"/>
</dbReference>
<dbReference type="GO" id="GO:0031492">
    <property type="term" value="F:nucleosomal DNA binding"/>
    <property type="evidence" value="ECO:0007669"/>
    <property type="project" value="TreeGrafter"/>
</dbReference>
<dbReference type="InterPro" id="IPR005818">
    <property type="entry name" value="Histone_H1/H5_H15"/>
</dbReference>
<evidence type="ECO:0000259" key="5">
    <source>
        <dbReference type="PROSITE" id="PS51504"/>
    </source>
</evidence>
<gene>
    <name evidence="6" type="ORF">OSB04_021493</name>
</gene>
<feature type="compositionally biased region" description="Basic residues" evidence="4">
    <location>
        <begin position="675"/>
        <end position="692"/>
    </location>
</feature>
<feature type="compositionally biased region" description="Basic and acidic residues" evidence="4">
    <location>
        <begin position="171"/>
        <end position="186"/>
    </location>
</feature>
<sequence>MDKLKQALMKFAHSNPSLFPDDATIEHRFSQFFHHLPIPNHPPYAAVKPLVGDGPISSIVNENSLRGRLLNAYWFVSACQRYRVVNLILFNGHLWIQMIHKAIWELQEKGGSSEESISEYIKREYADLPWAHSTLLKHHLEKLCDRKEIRMTHKQSYLIGAADSDPITSSRSEKQLKRKRDSDSGKKSRRLCKKQKSRPDSEYRKESNRQDKKYKKKKEHPLDLQETNKQKVEVVQEEVFQEQDQILQALDEVANEQENIILNGLSEPQNIEIENGTLEQGNGLINKFVLEMEERGVPANPTEENQTEIGKDKVDNKVYTSTHFDDTGNENQSVELVNDKDQTEIHGTKGNLKWKYSKRGKKREINEETQLETSSEPILKKHNDVTDGHSHEQKQTTEVNTTNIEINCENAVGKSVDAAAQNQVDRTENGVAEDVAEQIQTKQNPQLLQLEESPDSNPVLLESKHPGKRISTRSQIKTISKKDASLSSELMESPGYAYLPNGEYSSEEKQQVIETKQVPSAVFTQMTGPRAKLRSSQQKSRSPSLEKPLKELVNPICTKPSPQFSDLDEVETKVQEPGGSQQPDELEDEPKNKGRGRPRKRGRGRPPGAISKKGQQSAEKCKVGSRHPKAKRVEGKGKSADFIQKVKHSHVKKGQQKHESQQPNEEDEPKCNGHGMRKMTRRSNRKKKDPNR</sequence>
<dbReference type="GO" id="GO:0045910">
    <property type="term" value="P:negative regulation of DNA recombination"/>
    <property type="evidence" value="ECO:0007669"/>
    <property type="project" value="TreeGrafter"/>
</dbReference>
<evidence type="ECO:0000256" key="3">
    <source>
        <dbReference type="ARBA" id="ARBA00023242"/>
    </source>
</evidence>
<name>A0AA38T6C9_9ASTR</name>
<dbReference type="GO" id="GO:0006334">
    <property type="term" value="P:nucleosome assembly"/>
    <property type="evidence" value="ECO:0007669"/>
    <property type="project" value="InterPro"/>
</dbReference>
<reference evidence="6" key="1">
    <citation type="submission" date="2023-03" db="EMBL/GenBank/DDBJ databases">
        <title>Chromosome-scale reference genome and RAD-based genetic map of yellow starthistle (Centaurea solstitialis) reveal putative structural variation and QTLs associated with invader traits.</title>
        <authorList>
            <person name="Reatini B."/>
            <person name="Cang F.A."/>
            <person name="Jiang Q."/>
            <person name="Mckibben M.T.W."/>
            <person name="Barker M.S."/>
            <person name="Rieseberg L.H."/>
            <person name="Dlugosch K.M."/>
        </authorList>
    </citation>
    <scope>NUCLEOTIDE SEQUENCE</scope>
    <source>
        <strain evidence="6">CAN-66</strain>
        <tissue evidence="6">Leaf</tissue>
    </source>
</reference>
<evidence type="ECO:0000313" key="7">
    <source>
        <dbReference type="Proteomes" id="UP001172457"/>
    </source>
</evidence>
<dbReference type="PANTHER" id="PTHR11467">
    <property type="entry name" value="HISTONE H1"/>
    <property type="match status" value="1"/>
</dbReference>
<feature type="compositionally biased region" description="Basic residues" evidence="4">
    <location>
        <begin position="593"/>
        <end position="604"/>
    </location>
</feature>
<evidence type="ECO:0000256" key="4">
    <source>
        <dbReference type="SAM" id="MobiDB-lite"/>
    </source>
</evidence>
<feature type="compositionally biased region" description="Basic and acidic residues" evidence="4">
    <location>
        <begin position="220"/>
        <end position="229"/>
    </location>
</feature>
<dbReference type="AlphaFoldDB" id="A0AA38T6C9"/>
<feature type="compositionally biased region" description="Basic residues" evidence="4">
    <location>
        <begin position="645"/>
        <end position="655"/>
    </location>
</feature>
<feature type="domain" description="H15" evidence="5">
    <location>
        <begin position="91"/>
        <end position="161"/>
    </location>
</feature>
<feature type="compositionally biased region" description="Basic and acidic residues" evidence="4">
    <location>
        <begin position="197"/>
        <end position="211"/>
    </location>
</feature>
<feature type="region of interest" description="Disordered" evidence="4">
    <location>
        <begin position="452"/>
        <end position="692"/>
    </location>
</feature>
<keyword evidence="7" id="KW-1185">Reference proteome</keyword>
<dbReference type="Pfam" id="PF00538">
    <property type="entry name" value="Linker_histone"/>
    <property type="match status" value="1"/>
</dbReference>
<keyword evidence="2" id="KW-0238">DNA-binding</keyword>
<dbReference type="GO" id="GO:0005730">
    <property type="term" value="C:nucleolus"/>
    <property type="evidence" value="ECO:0007669"/>
    <property type="project" value="TreeGrafter"/>
</dbReference>
<feature type="compositionally biased region" description="Polar residues" evidence="4">
    <location>
        <begin position="512"/>
        <end position="527"/>
    </location>
</feature>
<evidence type="ECO:0000256" key="1">
    <source>
        <dbReference type="ARBA" id="ARBA00004123"/>
    </source>
</evidence>
<dbReference type="SUPFAM" id="SSF46785">
    <property type="entry name" value="Winged helix' DNA-binding domain"/>
    <property type="match status" value="1"/>
</dbReference>
<organism evidence="6 7">
    <name type="scientific">Centaurea solstitialis</name>
    <name type="common">yellow star-thistle</name>
    <dbReference type="NCBI Taxonomy" id="347529"/>
    <lineage>
        <taxon>Eukaryota</taxon>
        <taxon>Viridiplantae</taxon>
        <taxon>Streptophyta</taxon>
        <taxon>Embryophyta</taxon>
        <taxon>Tracheophyta</taxon>
        <taxon>Spermatophyta</taxon>
        <taxon>Magnoliopsida</taxon>
        <taxon>eudicotyledons</taxon>
        <taxon>Gunneridae</taxon>
        <taxon>Pentapetalae</taxon>
        <taxon>asterids</taxon>
        <taxon>campanulids</taxon>
        <taxon>Asterales</taxon>
        <taxon>Asteraceae</taxon>
        <taxon>Carduoideae</taxon>
        <taxon>Cardueae</taxon>
        <taxon>Centaureinae</taxon>
        <taxon>Centaurea</taxon>
    </lineage>
</organism>
<protein>
    <recommendedName>
        <fullName evidence="5">H15 domain-containing protein</fullName>
    </recommendedName>
</protein>
<dbReference type="EMBL" id="JARYMX010000005">
    <property type="protein sequence ID" value="KAJ9548950.1"/>
    <property type="molecule type" value="Genomic_DNA"/>
</dbReference>
<dbReference type="GO" id="GO:0030261">
    <property type="term" value="P:chromosome condensation"/>
    <property type="evidence" value="ECO:0007669"/>
    <property type="project" value="TreeGrafter"/>
</dbReference>
<dbReference type="GO" id="GO:0003690">
    <property type="term" value="F:double-stranded DNA binding"/>
    <property type="evidence" value="ECO:0007669"/>
    <property type="project" value="TreeGrafter"/>
</dbReference>
<evidence type="ECO:0000313" key="6">
    <source>
        <dbReference type="EMBL" id="KAJ9548950.1"/>
    </source>
</evidence>
<feature type="region of interest" description="Disordered" evidence="4">
    <location>
        <begin position="162"/>
        <end position="229"/>
    </location>
</feature>